<dbReference type="Gene3D" id="1.10.1070.11">
    <property type="entry name" value="Phosphatidylinositol 3-/4-kinase, catalytic domain"/>
    <property type="match status" value="1"/>
</dbReference>
<dbReference type="RefSeq" id="XP_008858682.1">
    <property type="nucleotide sequence ID" value="XM_008860460.1"/>
</dbReference>
<dbReference type="InterPro" id="IPR011009">
    <property type="entry name" value="Kinase-like_dom_sf"/>
</dbReference>
<reference evidence="1 2" key="1">
    <citation type="submission" date="2011-11" db="EMBL/GenBank/DDBJ databases">
        <authorList>
            <person name="Hannick L."/>
            <person name="Karamycheva S."/>
            <person name="Lorenzi H."/>
            <person name="Caler E."/>
        </authorList>
    </citation>
    <scope>NUCLEOTIDE SEQUENCE [LARGE SCALE GENOMIC DNA]</scope>
    <source>
        <strain evidence="1 2">P19</strain>
    </source>
</reference>
<dbReference type="VEuPathDB" id="AmoebaDB:ENU1_145220"/>
<dbReference type="OrthoDB" id="67688at2759"/>
<protein>
    <submittedName>
        <fullName evidence="1">Phosphatidylinositol 3-kinase, putative</fullName>
    </submittedName>
</protein>
<organism evidence="1 2">
    <name type="scientific">Entamoeba nuttalli (strain P19)</name>
    <name type="common">Amoeba</name>
    <dbReference type="NCBI Taxonomy" id="1076696"/>
    <lineage>
        <taxon>Eukaryota</taxon>
        <taxon>Amoebozoa</taxon>
        <taxon>Evosea</taxon>
        <taxon>Archamoebae</taxon>
        <taxon>Mastigamoebida</taxon>
        <taxon>Entamoebidae</taxon>
        <taxon>Entamoeba</taxon>
    </lineage>
</organism>
<evidence type="ECO:0000313" key="2">
    <source>
        <dbReference type="Proteomes" id="UP000006769"/>
    </source>
</evidence>
<gene>
    <name evidence="1" type="ORF">ENU1_145220</name>
</gene>
<sequence length="61" mass="7289">MLATGIPELQSAKDIEYMRNMFMFDKNDDEAKEAFRQLIYKCLDAWSQTVNDLIHDFVHYK</sequence>
<dbReference type="EMBL" id="JH927999">
    <property type="protein sequence ID" value="EKE38989.1"/>
    <property type="molecule type" value="Genomic_DNA"/>
</dbReference>
<proteinExistence type="predicted"/>
<keyword evidence="1" id="KW-0418">Kinase</keyword>
<dbReference type="Proteomes" id="UP000006769">
    <property type="component" value="Unassembled WGS sequence"/>
</dbReference>
<name>K2H8W0_ENTNP</name>
<accession>K2H8W0</accession>
<dbReference type="GeneID" id="20074859"/>
<dbReference type="AlphaFoldDB" id="K2H8W0"/>
<evidence type="ECO:0000313" key="1">
    <source>
        <dbReference type="EMBL" id="EKE38989.1"/>
    </source>
</evidence>
<keyword evidence="1" id="KW-0808">Transferase</keyword>
<dbReference type="InterPro" id="IPR036940">
    <property type="entry name" value="PI3/4_kinase_cat_sf"/>
</dbReference>
<dbReference type="SUPFAM" id="SSF56112">
    <property type="entry name" value="Protein kinase-like (PK-like)"/>
    <property type="match status" value="1"/>
</dbReference>
<dbReference type="GO" id="GO:0016301">
    <property type="term" value="F:kinase activity"/>
    <property type="evidence" value="ECO:0007669"/>
    <property type="project" value="UniProtKB-KW"/>
</dbReference>